<organism evidence="6 7">
    <name type="scientific">Candidatus Staskawiczbacteria bacterium RIFOXYD1_FULL_32_13</name>
    <dbReference type="NCBI Taxonomy" id="1802234"/>
    <lineage>
        <taxon>Bacteria</taxon>
        <taxon>Candidatus Staskawicziibacteriota</taxon>
    </lineage>
</organism>
<comment type="similarity">
    <text evidence="1">Belongs to the ABC transporter superfamily.</text>
</comment>
<evidence type="ECO:0000256" key="2">
    <source>
        <dbReference type="ARBA" id="ARBA00022448"/>
    </source>
</evidence>
<comment type="caution">
    <text evidence="6">The sequence shown here is derived from an EMBL/GenBank/DDBJ whole genome shotgun (WGS) entry which is preliminary data.</text>
</comment>
<dbReference type="GO" id="GO:0016020">
    <property type="term" value="C:membrane"/>
    <property type="evidence" value="ECO:0007669"/>
    <property type="project" value="InterPro"/>
</dbReference>
<dbReference type="AlphaFoldDB" id="A0A1G2JLK8"/>
<protein>
    <recommendedName>
        <fullName evidence="5">ABC transporter domain-containing protein</fullName>
    </recommendedName>
</protein>
<dbReference type="Pfam" id="PF00005">
    <property type="entry name" value="ABC_tran"/>
    <property type="match status" value="1"/>
</dbReference>
<dbReference type="PROSITE" id="PS50893">
    <property type="entry name" value="ABC_TRANSPORTER_2"/>
    <property type="match status" value="1"/>
</dbReference>
<dbReference type="CDD" id="cd03220">
    <property type="entry name" value="ABC_KpsT_Wzt"/>
    <property type="match status" value="1"/>
</dbReference>
<dbReference type="SMART" id="SM00382">
    <property type="entry name" value="AAA"/>
    <property type="match status" value="1"/>
</dbReference>
<dbReference type="InterPro" id="IPR050683">
    <property type="entry name" value="Bact_Polysacc_Export_ATP-bd"/>
</dbReference>
<proteinExistence type="inferred from homology"/>
<evidence type="ECO:0000313" key="7">
    <source>
        <dbReference type="Proteomes" id="UP000178935"/>
    </source>
</evidence>
<dbReference type="Gene3D" id="3.40.50.300">
    <property type="entry name" value="P-loop containing nucleotide triphosphate hydrolases"/>
    <property type="match status" value="1"/>
</dbReference>
<sequence>MIEKNIEVLNLTKKFDIGFKKNEGALSKTISFLAGRGIKKELTVLKDVSFYAYPGEVIGLIGKNGSGKSTLLRIIAGIYEPDKGEIKTSGRVFYISGLSNGLKLRLTMQDNIYLMSAMMGLDNKEIKEKFSKIVEFSGLGDFLYTKVYQFSSGMVARLSFSVTIFCLEHSNPDILILDEVFGSGADAEFEEKASKKMAELIKRGSTVILASHNLKTIREHCSKVIFIDNGKIIDIGSSEEIINEYKNL</sequence>
<dbReference type="InterPro" id="IPR003593">
    <property type="entry name" value="AAA+_ATPase"/>
</dbReference>
<dbReference type="PANTHER" id="PTHR46743">
    <property type="entry name" value="TEICHOIC ACIDS EXPORT ATP-BINDING PROTEIN TAGH"/>
    <property type="match status" value="1"/>
</dbReference>
<dbReference type="GO" id="GO:0140359">
    <property type="term" value="F:ABC-type transporter activity"/>
    <property type="evidence" value="ECO:0007669"/>
    <property type="project" value="InterPro"/>
</dbReference>
<keyword evidence="3" id="KW-0547">Nucleotide-binding</keyword>
<dbReference type="EMBL" id="MHPU01000034">
    <property type="protein sequence ID" value="OGZ88009.1"/>
    <property type="molecule type" value="Genomic_DNA"/>
</dbReference>
<evidence type="ECO:0000313" key="6">
    <source>
        <dbReference type="EMBL" id="OGZ88009.1"/>
    </source>
</evidence>
<gene>
    <name evidence="6" type="ORF">A2561_02885</name>
</gene>
<accession>A0A1G2JLK8</accession>
<keyword evidence="4" id="KW-0067">ATP-binding</keyword>
<dbReference type="InterPro" id="IPR027417">
    <property type="entry name" value="P-loop_NTPase"/>
</dbReference>
<name>A0A1G2JLK8_9BACT</name>
<dbReference type="SUPFAM" id="SSF52540">
    <property type="entry name" value="P-loop containing nucleoside triphosphate hydrolases"/>
    <property type="match status" value="1"/>
</dbReference>
<dbReference type="Proteomes" id="UP000178935">
    <property type="component" value="Unassembled WGS sequence"/>
</dbReference>
<reference evidence="6 7" key="1">
    <citation type="journal article" date="2016" name="Nat. Commun.">
        <title>Thousands of microbial genomes shed light on interconnected biogeochemical processes in an aquifer system.</title>
        <authorList>
            <person name="Anantharaman K."/>
            <person name="Brown C.T."/>
            <person name="Hug L.A."/>
            <person name="Sharon I."/>
            <person name="Castelle C.J."/>
            <person name="Probst A.J."/>
            <person name="Thomas B.C."/>
            <person name="Singh A."/>
            <person name="Wilkins M.J."/>
            <person name="Karaoz U."/>
            <person name="Brodie E.L."/>
            <person name="Williams K.H."/>
            <person name="Hubbard S.S."/>
            <person name="Banfield J.F."/>
        </authorList>
    </citation>
    <scope>NUCLEOTIDE SEQUENCE [LARGE SCALE GENOMIC DNA]</scope>
</reference>
<evidence type="ECO:0000256" key="4">
    <source>
        <dbReference type="ARBA" id="ARBA00022840"/>
    </source>
</evidence>
<dbReference type="InterPro" id="IPR003439">
    <property type="entry name" value="ABC_transporter-like_ATP-bd"/>
</dbReference>
<dbReference type="GO" id="GO:0005524">
    <property type="term" value="F:ATP binding"/>
    <property type="evidence" value="ECO:0007669"/>
    <property type="project" value="UniProtKB-KW"/>
</dbReference>
<dbReference type="GO" id="GO:0016887">
    <property type="term" value="F:ATP hydrolysis activity"/>
    <property type="evidence" value="ECO:0007669"/>
    <property type="project" value="InterPro"/>
</dbReference>
<dbReference type="InterPro" id="IPR015860">
    <property type="entry name" value="ABC_transpr_TagH-like"/>
</dbReference>
<feature type="domain" description="ABC transporter" evidence="5">
    <location>
        <begin position="6"/>
        <end position="248"/>
    </location>
</feature>
<evidence type="ECO:0000256" key="1">
    <source>
        <dbReference type="ARBA" id="ARBA00005417"/>
    </source>
</evidence>
<evidence type="ECO:0000256" key="3">
    <source>
        <dbReference type="ARBA" id="ARBA00022741"/>
    </source>
</evidence>
<evidence type="ECO:0000259" key="5">
    <source>
        <dbReference type="PROSITE" id="PS50893"/>
    </source>
</evidence>
<dbReference type="PANTHER" id="PTHR46743:SF2">
    <property type="entry name" value="TEICHOIC ACIDS EXPORT ATP-BINDING PROTEIN TAGH"/>
    <property type="match status" value="1"/>
</dbReference>
<keyword evidence="2" id="KW-0813">Transport</keyword>